<dbReference type="GO" id="GO:0003755">
    <property type="term" value="F:peptidyl-prolyl cis-trans isomerase activity"/>
    <property type="evidence" value="ECO:0007669"/>
    <property type="project" value="InterPro"/>
</dbReference>
<evidence type="ECO:0000313" key="2">
    <source>
        <dbReference type="EMBL" id="SET40041.1"/>
    </source>
</evidence>
<dbReference type="Pfam" id="PF13145">
    <property type="entry name" value="Rotamase_2"/>
    <property type="match status" value="1"/>
</dbReference>
<protein>
    <submittedName>
        <fullName evidence="2">PPIC-type PPIASE domain-containing protein</fullName>
    </submittedName>
</protein>
<feature type="domain" description="PpiC" evidence="1">
    <location>
        <begin position="115"/>
        <end position="239"/>
    </location>
</feature>
<sequence>MTHQLSALLREPLLHFLLIGALIFVFVTEDDGSDNQVITISEGRIAQLKNDYVLRWQREPIQQELDNAINFYATTQMYLNEARSLGLDYNDSVIDRRLRQKMNFILEDIVAIQQPSEQDLQRFYQENPDSFLSDAEISFEQVHISIDKPDELLAQQIDIQKQRIAQGNTPEGDAFYVQPNFTAQSDVEIDKAFGTGFAAQLADAPRDQWSGPYRSQIGEHFVFVSGYELGTVKPYEEVKAAVEDGWRYQQFLAAEAAFEAKMKQHYRVELPEGYGNE</sequence>
<dbReference type="Proteomes" id="UP000199308">
    <property type="component" value="Unassembled WGS sequence"/>
</dbReference>
<name>A0A1I0E4Z6_THASX</name>
<evidence type="ECO:0000313" key="3">
    <source>
        <dbReference type="Proteomes" id="UP000199308"/>
    </source>
</evidence>
<reference evidence="2 3" key="1">
    <citation type="submission" date="2016-10" db="EMBL/GenBank/DDBJ databases">
        <authorList>
            <person name="de Groot N.N."/>
        </authorList>
    </citation>
    <scope>NUCLEOTIDE SEQUENCE [LARGE SCALE GENOMIC DNA]</scope>
    <source>
        <strain evidence="2 3">DSM 19706</strain>
    </source>
</reference>
<evidence type="ECO:0000259" key="1">
    <source>
        <dbReference type="Pfam" id="PF13145"/>
    </source>
</evidence>
<dbReference type="InterPro" id="IPR000297">
    <property type="entry name" value="PPIase_PpiC"/>
</dbReference>
<keyword evidence="3" id="KW-1185">Reference proteome</keyword>
<dbReference type="OrthoDB" id="196786at2"/>
<dbReference type="RefSeq" id="WP_093329292.1">
    <property type="nucleotide sequence ID" value="NZ_AP027363.1"/>
</dbReference>
<dbReference type="EMBL" id="FOHK01000007">
    <property type="protein sequence ID" value="SET40041.1"/>
    <property type="molecule type" value="Genomic_DNA"/>
</dbReference>
<dbReference type="AlphaFoldDB" id="A0A1I0E4Z6"/>
<proteinExistence type="predicted"/>
<dbReference type="STRING" id="349064.SAMN05660429_01730"/>
<accession>A0A1I0E4Z6</accession>
<organism evidence="2 3">
    <name type="scientific">Thalassotalea agarivorans</name>
    <name type="common">Thalassomonas agarivorans</name>
    <dbReference type="NCBI Taxonomy" id="349064"/>
    <lineage>
        <taxon>Bacteria</taxon>
        <taxon>Pseudomonadati</taxon>
        <taxon>Pseudomonadota</taxon>
        <taxon>Gammaproteobacteria</taxon>
        <taxon>Alteromonadales</taxon>
        <taxon>Colwelliaceae</taxon>
        <taxon>Thalassotalea</taxon>
    </lineage>
</organism>
<gene>
    <name evidence="2" type="ORF">SAMN05660429_01730</name>
</gene>